<dbReference type="PANTHER" id="PTHR46030">
    <property type="entry name" value="ALPHA-KETOGLUTARATE-DEPENDENT DIOXYGENASE ALKB HOMOLOG 6"/>
    <property type="match status" value="1"/>
</dbReference>
<feature type="domain" description="Alpha-ketoglutarate-dependent dioxygenase AlkB-like" evidence="6">
    <location>
        <begin position="122"/>
        <end position="309"/>
    </location>
</feature>
<sequence>MLVITVDYLKKRVISLNNLVEIYCVHHPKHLLDYAALMSIPCAEVLRLLSLPTGMEKKVTLDDFKVGSVPTLIYIPDFITDNEQTMLLNKIYEGPVSKWKSLKNRRLQNWGGFVHEKGLLPQDLPSWLTKITCKIYEESGLFPLPINHVLINEYLPNQGIMAHQDGPAYYPVVAILSLESPVVMDFTPHSRLTLCKSTCANAVEDTNSDAGVININTDKSMNELHPFPVILMPRSLLIFKDKAYSDYLHAIKDCEVQCYDGAVNEVQALQRGQAIDDDASQFDGAVGVMKTGDFKRIHRTTRRISLTCRLVSKVSIEKDKKISSTIAKGKGAGTSSSQPPN</sequence>
<evidence type="ECO:0000313" key="7">
    <source>
        <dbReference type="EMBL" id="RXH83794.1"/>
    </source>
</evidence>
<dbReference type="GO" id="GO:0051213">
    <property type="term" value="F:dioxygenase activity"/>
    <property type="evidence" value="ECO:0007669"/>
    <property type="project" value="UniProtKB-KW"/>
</dbReference>
<evidence type="ECO:0000313" key="8">
    <source>
        <dbReference type="Proteomes" id="UP000290289"/>
    </source>
</evidence>
<keyword evidence="4" id="KW-0560">Oxidoreductase</keyword>
<evidence type="ECO:0000256" key="3">
    <source>
        <dbReference type="ARBA" id="ARBA00022964"/>
    </source>
</evidence>
<dbReference type="InterPro" id="IPR037151">
    <property type="entry name" value="AlkB-like_sf"/>
</dbReference>
<dbReference type="Proteomes" id="UP000290289">
    <property type="component" value="Chromosome 11"/>
</dbReference>
<keyword evidence="3" id="KW-0223">Dioxygenase</keyword>
<dbReference type="GO" id="GO:0046872">
    <property type="term" value="F:metal ion binding"/>
    <property type="evidence" value="ECO:0007669"/>
    <property type="project" value="UniProtKB-KW"/>
</dbReference>
<accession>A0A498INL8</accession>
<evidence type="ECO:0000256" key="5">
    <source>
        <dbReference type="ARBA" id="ARBA00023004"/>
    </source>
</evidence>
<evidence type="ECO:0000259" key="6">
    <source>
        <dbReference type="Pfam" id="PF13532"/>
    </source>
</evidence>
<gene>
    <name evidence="7" type="ORF">DVH24_009229</name>
</gene>
<dbReference type="InterPro" id="IPR032862">
    <property type="entry name" value="ALKBH6"/>
</dbReference>
<reference evidence="7 8" key="1">
    <citation type="submission" date="2018-10" db="EMBL/GenBank/DDBJ databases">
        <title>A high-quality apple genome assembly.</title>
        <authorList>
            <person name="Hu J."/>
        </authorList>
    </citation>
    <scope>NUCLEOTIDE SEQUENCE [LARGE SCALE GENOMIC DNA]</scope>
    <source>
        <strain evidence="8">cv. HFTH1</strain>
        <tissue evidence="7">Young leaf</tissue>
    </source>
</reference>
<comment type="similarity">
    <text evidence="1">Belongs to the alkB family.</text>
</comment>
<dbReference type="PANTHER" id="PTHR46030:SF1">
    <property type="entry name" value="ALPHA-KETOGLUTARATE-DEPENDENT DIOXYGENASE ALKB HOMOLOG 6"/>
    <property type="match status" value="1"/>
</dbReference>
<keyword evidence="5" id="KW-0408">Iron</keyword>
<dbReference type="Gene3D" id="2.60.120.590">
    <property type="entry name" value="Alpha-ketoglutarate-dependent dioxygenase AlkB-like"/>
    <property type="match status" value="1"/>
</dbReference>
<dbReference type="GO" id="GO:0005634">
    <property type="term" value="C:nucleus"/>
    <property type="evidence" value="ECO:0007669"/>
    <property type="project" value="TreeGrafter"/>
</dbReference>
<keyword evidence="2" id="KW-0479">Metal-binding</keyword>
<name>A0A498INL8_MALDO</name>
<comment type="caution">
    <text evidence="7">The sequence shown here is derived from an EMBL/GenBank/DDBJ whole genome shotgun (WGS) entry which is preliminary data.</text>
</comment>
<evidence type="ECO:0000256" key="4">
    <source>
        <dbReference type="ARBA" id="ARBA00023002"/>
    </source>
</evidence>
<dbReference type="AlphaFoldDB" id="A0A498INL8"/>
<proteinExistence type="inferred from homology"/>
<protein>
    <recommendedName>
        <fullName evidence="6">Alpha-ketoglutarate-dependent dioxygenase AlkB-like domain-containing protein</fullName>
    </recommendedName>
</protein>
<dbReference type="InterPro" id="IPR027450">
    <property type="entry name" value="AlkB-like"/>
</dbReference>
<evidence type="ECO:0000256" key="2">
    <source>
        <dbReference type="ARBA" id="ARBA00022723"/>
    </source>
</evidence>
<dbReference type="STRING" id="3750.A0A498INL8"/>
<dbReference type="EMBL" id="RDQH01000337">
    <property type="protein sequence ID" value="RXH83794.1"/>
    <property type="molecule type" value="Genomic_DNA"/>
</dbReference>
<organism evidence="7 8">
    <name type="scientific">Malus domestica</name>
    <name type="common">Apple</name>
    <name type="synonym">Pyrus malus</name>
    <dbReference type="NCBI Taxonomy" id="3750"/>
    <lineage>
        <taxon>Eukaryota</taxon>
        <taxon>Viridiplantae</taxon>
        <taxon>Streptophyta</taxon>
        <taxon>Embryophyta</taxon>
        <taxon>Tracheophyta</taxon>
        <taxon>Spermatophyta</taxon>
        <taxon>Magnoliopsida</taxon>
        <taxon>eudicotyledons</taxon>
        <taxon>Gunneridae</taxon>
        <taxon>Pentapetalae</taxon>
        <taxon>rosids</taxon>
        <taxon>fabids</taxon>
        <taxon>Rosales</taxon>
        <taxon>Rosaceae</taxon>
        <taxon>Amygdaloideae</taxon>
        <taxon>Maleae</taxon>
        <taxon>Malus</taxon>
    </lineage>
</organism>
<dbReference type="SUPFAM" id="SSF51197">
    <property type="entry name" value="Clavaminate synthase-like"/>
    <property type="match status" value="1"/>
</dbReference>
<keyword evidence="8" id="KW-1185">Reference proteome</keyword>
<dbReference type="Pfam" id="PF13532">
    <property type="entry name" value="2OG-FeII_Oxy_2"/>
    <property type="match status" value="1"/>
</dbReference>
<evidence type="ECO:0000256" key="1">
    <source>
        <dbReference type="ARBA" id="ARBA00007879"/>
    </source>
</evidence>